<dbReference type="EMBL" id="AJAK01000025">
    <property type="protein sequence ID" value="EOH73441.1"/>
    <property type="molecule type" value="Genomic_DNA"/>
</dbReference>
<evidence type="ECO:0000256" key="1">
    <source>
        <dbReference type="SAM" id="Coils"/>
    </source>
</evidence>
<feature type="domain" description="Resolvase/invertase-type recombinase catalytic" evidence="2">
    <location>
        <begin position="22"/>
        <end position="173"/>
    </location>
</feature>
<dbReference type="Pfam" id="PF14287">
    <property type="entry name" value="DUF4368"/>
    <property type="match status" value="1"/>
</dbReference>
<dbReference type="InterPro" id="IPR025378">
    <property type="entry name" value="DUF4368"/>
</dbReference>
<sequence>MNNSTLTIKEYTEVDLKQLTDITIIYCRLSAEDGNEGESYSIANQKLILSKVAEKENLSNPILMADDGFSGSNFNRPAMVKALELVEAGKVKNFIVKDLSRLGRDYLRVGQLLESVFPQHGIRFISLNEQVDSLKISSQDAYMLPLMNIFNEWYSRQCSEKIRMSKHTKAKAGEKIGWQAPYGYLNNPENRKEWLVDKEAAKIIQRIFREFVSGKTPSSIARGLANDKILLPSFHKKKLGLKSAISFSNNPYLWKAETVLNTIDREEYTGATVNLRTRKLSHKQARSINTPREEWLIFQDTHEPIIDKDTFETARKMRQHKRVPQYHKFKDVKGHENLFAGLVFCENGHKMTFCPQQKNHRNLDHYKCGKYKGIKETCNHGHYIRKIVLEEIVLKELQFLIHAIDLDESKLANQLRQNCDIVDNKEKLQNKNRLIQAEERYEKIDQIIQNLYEDKLSGELTNVRFSKLSKDYETEQTKLTQQIQELQQIVSKQDDQSVNIERFLRQVRKYTDMTELTPEIVNTLINRIIIHTPVGRGKQRQIKIEIHYNFIGQI</sequence>
<protein>
    <recommendedName>
        <fullName evidence="8">Recombinase</fullName>
    </recommendedName>
</protein>
<gene>
    <name evidence="5" type="ORF">I585_02815</name>
    <name evidence="4" type="ORF">UAI_03632</name>
</gene>
<dbReference type="InterPro" id="IPR036162">
    <property type="entry name" value="Resolvase-like_N_sf"/>
</dbReference>
<reference evidence="5 7" key="2">
    <citation type="submission" date="2013-03" db="EMBL/GenBank/DDBJ databases">
        <title>The Genome Sequence of Enterococcus malodoratus ATCC_43197 (PacBio/Illumina hybrid assembly).</title>
        <authorList>
            <consortium name="The Broad Institute Genomics Platform"/>
            <consortium name="The Broad Institute Genome Sequencing Center for Infectious Disease"/>
            <person name="Earl A."/>
            <person name="Russ C."/>
            <person name="Gilmore M."/>
            <person name="Surin D."/>
            <person name="Walker B."/>
            <person name="Young S."/>
            <person name="Zeng Q."/>
            <person name="Gargeya S."/>
            <person name="Fitzgerald M."/>
            <person name="Haas B."/>
            <person name="Abouelleil A."/>
            <person name="Allen A.W."/>
            <person name="Alvarado L."/>
            <person name="Arachchi H.M."/>
            <person name="Berlin A.M."/>
            <person name="Chapman S.B."/>
            <person name="Gainer-Dewar J."/>
            <person name="Goldberg J."/>
            <person name="Griggs A."/>
            <person name="Gujja S."/>
            <person name="Hansen M."/>
            <person name="Howarth C."/>
            <person name="Imamovic A."/>
            <person name="Ireland A."/>
            <person name="Larimer J."/>
            <person name="McCowan C."/>
            <person name="Murphy C."/>
            <person name="Pearson M."/>
            <person name="Poon T.W."/>
            <person name="Priest M."/>
            <person name="Roberts A."/>
            <person name="Saif S."/>
            <person name="Shea T."/>
            <person name="Sisk P."/>
            <person name="Sykes S."/>
            <person name="Wortman J."/>
            <person name="Nusbaum C."/>
            <person name="Birren B."/>
        </authorList>
    </citation>
    <scope>NUCLEOTIDE SEQUENCE [LARGE SCALE GENOMIC DNA]</scope>
    <source>
        <strain evidence="5 7">ATCC 43197</strain>
    </source>
</reference>
<feature type="domain" description="Recombinase" evidence="3">
    <location>
        <begin position="181"/>
        <end position="325"/>
    </location>
</feature>
<feature type="coiled-coil region" evidence="1">
    <location>
        <begin position="434"/>
        <end position="496"/>
    </location>
</feature>
<dbReference type="InterPro" id="IPR025827">
    <property type="entry name" value="Zn_ribbon_recom_dom"/>
</dbReference>
<dbReference type="GO" id="GO:0003677">
    <property type="term" value="F:DNA binding"/>
    <property type="evidence" value="ECO:0007669"/>
    <property type="project" value="InterPro"/>
</dbReference>
<dbReference type="InterPro" id="IPR006119">
    <property type="entry name" value="Resolv_N"/>
</dbReference>
<evidence type="ECO:0000259" key="2">
    <source>
        <dbReference type="PROSITE" id="PS51736"/>
    </source>
</evidence>
<dbReference type="PANTHER" id="PTHR30461">
    <property type="entry name" value="DNA-INVERTASE FROM LAMBDOID PROPHAGE"/>
    <property type="match status" value="1"/>
</dbReference>
<name>R2QYF5_9ENTE</name>
<evidence type="ECO:0000313" key="5">
    <source>
        <dbReference type="EMBL" id="EOT67294.1"/>
    </source>
</evidence>
<dbReference type="PROSITE" id="PS51737">
    <property type="entry name" value="RECOMBINASE_DNA_BIND"/>
    <property type="match status" value="1"/>
</dbReference>
<reference evidence="4 6" key="1">
    <citation type="submission" date="2013-02" db="EMBL/GenBank/DDBJ databases">
        <title>The Genome Sequence of Enterococcus malodoratus ATCC_43197.</title>
        <authorList>
            <consortium name="The Broad Institute Genome Sequencing Platform"/>
            <consortium name="The Broad Institute Genome Sequencing Center for Infectious Disease"/>
            <person name="Earl A.M."/>
            <person name="Gilmore M.S."/>
            <person name="Lebreton F."/>
            <person name="Walker B."/>
            <person name="Young S.K."/>
            <person name="Zeng Q."/>
            <person name="Gargeya S."/>
            <person name="Fitzgerald M."/>
            <person name="Haas B."/>
            <person name="Abouelleil A."/>
            <person name="Alvarado L."/>
            <person name="Arachchi H.M."/>
            <person name="Berlin A.M."/>
            <person name="Chapman S.B."/>
            <person name="Dewar J."/>
            <person name="Goldberg J."/>
            <person name="Griggs A."/>
            <person name="Gujja S."/>
            <person name="Hansen M."/>
            <person name="Howarth C."/>
            <person name="Imamovic A."/>
            <person name="Larimer J."/>
            <person name="McCowan C."/>
            <person name="Murphy C."/>
            <person name="Neiman D."/>
            <person name="Pearson M."/>
            <person name="Priest M."/>
            <person name="Roberts A."/>
            <person name="Saif S."/>
            <person name="Shea T."/>
            <person name="Sisk P."/>
            <person name="Sykes S."/>
            <person name="Wortman J."/>
            <person name="Nusbaum C."/>
            <person name="Birren B."/>
        </authorList>
    </citation>
    <scope>NUCLEOTIDE SEQUENCE [LARGE SCALE GENOMIC DNA]</scope>
    <source>
        <strain evidence="4 6">ATCC 43197</strain>
    </source>
</reference>
<dbReference type="Proteomes" id="UP000013783">
    <property type="component" value="Unassembled WGS sequence"/>
</dbReference>
<dbReference type="RefSeq" id="WP_010742420.1">
    <property type="nucleotide sequence ID" value="NZ_KB946251.1"/>
</dbReference>
<dbReference type="Proteomes" id="UP000014148">
    <property type="component" value="Unassembled WGS sequence"/>
</dbReference>
<dbReference type="OrthoDB" id="9811097at2"/>
<evidence type="ECO:0000313" key="7">
    <source>
        <dbReference type="Proteomes" id="UP000014148"/>
    </source>
</evidence>
<dbReference type="Pfam" id="PF13408">
    <property type="entry name" value="Zn_ribbon_recom"/>
    <property type="match status" value="1"/>
</dbReference>
<proteinExistence type="predicted"/>
<dbReference type="EMBL" id="ASWA01000003">
    <property type="protein sequence ID" value="EOT67294.1"/>
    <property type="molecule type" value="Genomic_DNA"/>
</dbReference>
<dbReference type="Gene3D" id="3.90.1750.20">
    <property type="entry name" value="Putative Large Serine Recombinase, Chain B, Domain 2"/>
    <property type="match status" value="1"/>
</dbReference>
<evidence type="ECO:0000313" key="4">
    <source>
        <dbReference type="EMBL" id="EOH73441.1"/>
    </source>
</evidence>
<evidence type="ECO:0008006" key="8">
    <source>
        <dbReference type="Google" id="ProtNLM"/>
    </source>
</evidence>
<accession>R2QYF5</accession>
<dbReference type="STRING" id="71451.RV07_GL003214"/>
<dbReference type="Pfam" id="PF00239">
    <property type="entry name" value="Resolvase"/>
    <property type="match status" value="1"/>
</dbReference>
<dbReference type="InterPro" id="IPR011109">
    <property type="entry name" value="DNA_bind_recombinase_dom"/>
</dbReference>
<organism evidence="4 6">
    <name type="scientific">Enterococcus malodoratus ATCC 43197</name>
    <dbReference type="NCBI Taxonomy" id="1158601"/>
    <lineage>
        <taxon>Bacteria</taxon>
        <taxon>Bacillati</taxon>
        <taxon>Bacillota</taxon>
        <taxon>Bacilli</taxon>
        <taxon>Lactobacillales</taxon>
        <taxon>Enterococcaceae</taxon>
        <taxon>Enterococcus</taxon>
    </lineage>
</organism>
<dbReference type="PATRIC" id="fig|1158601.3.peg.3602"/>
<dbReference type="Pfam" id="PF07508">
    <property type="entry name" value="Recombinase"/>
    <property type="match status" value="1"/>
</dbReference>
<dbReference type="InterPro" id="IPR050639">
    <property type="entry name" value="SSR_resolvase"/>
</dbReference>
<keyword evidence="7" id="KW-1185">Reference proteome</keyword>
<dbReference type="eggNOG" id="COG1961">
    <property type="taxonomic scope" value="Bacteria"/>
</dbReference>
<comment type="caution">
    <text evidence="4">The sequence shown here is derived from an EMBL/GenBank/DDBJ whole genome shotgun (WGS) entry which is preliminary data.</text>
</comment>
<dbReference type="GO" id="GO:0000150">
    <property type="term" value="F:DNA strand exchange activity"/>
    <property type="evidence" value="ECO:0007669"/>
    <property type="project" value="InterPro"/>
</dbReference>
<dbReference type="InterPro" id="IPR038109">
    <property type="entry name" value="DNA_bind_recomb_sf"/>
</dbReference>
<evidence type="ECO:0000259" key="3">
    <source>
        <dbReference type="PROSITE" id="PS51737"/>
    </source>
</evidence>
<dbReference type="AlphaFoldDB" id="R2QYF5"/>
<dbReference type="Gene3D" id="3.40.50.1390">
    <property type="entry name" value="Resolvase, N-terminal catalytic domain"/>
    <property type="match status" value="1"/>
</dbReference>
<dbReference type="PROSITE" id="PS51736">
    <property type="entry name" value="RECOMBINASES_3"/>
    <property type="match status" value="1"/>
</dbReference>
<dbReference type="SUPFAM" id="SSF53041">
    <property type="entry name" value="Resolvase-like"/>
    <property type="match status" value="1"/>
</dbReference>
<evidence type="ECO:0000313" key="6">
    <source>
        <dbReference type="Proteomes" id="UP000013783"/>
    </source>
</evidence>
<keyword evidence="1" id="KW-0175">Coiled coil</keyword>
<dbReference type="SMART" id="SM00857">
    <property type="entry name" value="Resolvase"/>
    <property type="match status" value="1"/>
</dbReference>
<dbReference type="PANTHER" id="PTHR30461:SF23">
    <property type="entry name" value="DNA RECOMBINASE-RELATED"/>
    <property type="match status" value="1"/>
</dbReference>